<protein>
    <recommendedName>
        <fullName evidence="4">Cell division protein FtsL</fullName>
    </recommendedName>
</protein>
<keyword evidence="3" id="KW-1185">Reference proteome</keyword>
<evidence type="ECO:0000313" key="2">
    <source>
        <dbReference type="EMBL" id="MEB3429853.1"/>
    </source>
</evidence>
<accession>A0AAW9MY94</accession>
<evidence type="ECO:0000256" key="1">
    <source>
        <dbReference type="SAM" id="Phobius"/>
    </source>
</evidence>
<dbReference type="RefSeq" id="WP_324620008.1">
    <property type="nucleotide sequence ID" value="NZ_JAYKOT010000003.1"/>
</dbReference>
<evidence type="ECO:0008006" key="4">
    <source>
        <dbReference type="Google" id="ProtNLM"/>
    </source>
</evidence>
<keyword evidence="1" id="KW-0472">Membrane</keyword>
<dbReference type="AlphaFoldDB" id="A0AAW9MY94"/>
<dbReference type="Proteomes" id="UP001357733">
    <property type="component" value="Unassembled WGS sequence"/>
</dbReference>
<feature type="transmembrane region" description="Helical" evidence="1">
    <location>
        <begin position="44"/>
        <end position="62"/>
    </location>
</feature>
<dbReference type="EMBL" id="JAYKOT010000003">
    <property type="protein sequence ID" value="MEB3429853.1"/>
    <property type="molecule type" value="Genomic_DNA"/>
</dbReference>
<name>A0AAW9MY94_9FIRM</name>
<organism evidence="2 3">
    <name type="scientific">Citroniella saccharovorans</name>
    <dbReference type="NCBI Taxonomy" id="2053367"/>
    <lineage>
        <taxon>Bacteria</taxon>
        <taxon>Bacillati</taxon>
        <taxon>Bacillota</taxon>
        <taxon>Tissierellia</taxon>
        <taxon>Tissierellales</taxon>
        <taxon>Peptoniphilaceae</taxon>
        <taxon>Citroniella</taxon>
    </lineage>
</organism>
<keyword evidence="1" id="KW-1133">Transmembrane helix</keyword>
<keyword evidence="1" id="KW-0812">Transmembrane</keyword>
<reference evidence="2 3" key="1">
    <citation type="submission" date="2024-01" db="EMBL/GenBank/DDBJ databases">
        <title>Complete genome sequence of Citroniella saccharovorans strain M6.X9, isolated from human fecal sample.</title>
        <authorList>
            <person name="Cheng G."/>
            <person name="Westerholm M."/>
            <person name="Schnurer A."/>
        </authorList>
    </citation>
    <scope>NUCLEOTIDE SEQUENCE [LARGE SCALE GENOMIC DNA]</scope>
    <source>
        <strain evidence="2 3">DSM 29873</strain>
    </source>
</reference>
<sequence length="149" mass="17738">MEERIRKKDSLERKRVKIVKTVMPNNENRKKTLYRRLKLRNIKLSIMGILSIAMIFTLLSRYSKVSLLSNRSFELDNEIKSLQAERDFLITEIEPYKATDRIESLAKIRLGMDYPRTDQYVSVDTDFKEHELAEEKKTLRNLMGFCLLY</sequence>
<gene>
    <name evidence="2" type="ORF">VLK81_07510</name>
</gene>
<proteinExistence type="predicted"/>
<comment type="caution">
    <text evidence="2">The sequence shown here is derived from an EMBL/GenBank/DDBJ whole genome shotgun (WGS) entry which is preliminary data.</text>
</comment>
<evidence type="ECO:0000313" key="3">
    <source>
        <dbReference type="Proteomes" id="UP001357733"/>
    </source>
</evidence>